<evidence type="ECO:0000256" key="2">
    <source>
        <dbReference type="ARBA" id="ARBA00007532"/>
    </source>
</evidence>
<dbReference type="InterPro" id="IPR012999">
    <property type="entry name" value="Pyr_OxRdtase_I_AS"/>
</dbReference>
<evidence type="ECO:0000259" key="18">
    <source>
        <dbReference type="Pfam" id="PF07992"/>
    </source>
</evidence>
<evidence type="ECO:0000259" key="17">
    <source>
        <dbReference type="Pfam" id="PF02852"/>
    </source>
</evidence>
<gene>
    <name evidence="19" type="ORF">Elusimicrob2101_0510</name>
</gene>
<comment type="subcellular location">
    <subcellularLocation>
        <location evidence="1">Cytoplasm</location>
    </subcellularLocation>
</comment>
<name>A0A650ENK9_9BACT</name>
<dbReference type="Gene3D" id="3.50.50.60">
    <property type="entry name" value="FAD/NAD(P)-binding domain"/>
    <property type="match status" value="2"/>
</dbReference>
<dbReference type="PROSITE" id="PS00837">
    <property type="entry name" value="ALADH_PNT_2"/>
    <property type="match status" value="1"/>
</dbReference>
<keyword evidence="7 14" id="KW-0274">FAD</keyword>
<dbReference type="InterPro" id="IPR050151">
    <property type="entry name" value="Class-I_Pyr_Nuc-Dis_Oxidored"/>
</dbReference>
<evidence type="ECO:0000256" key="15">
    <source>
        <dbReference type="PIRSR" id="PIRSR000350-4"/>
    </source>
</evidence>
<dbReference type="AlphaFoldDB" id="A0A650ENK9"/>
<dbReference type="GO" id="GO:0006103">
    <property type="term" value="P:2-oxoglutarate metabolic process"/>
    <property type="evidence" value="ECO:0007669"/>
    <property type="project" value="TreeGrafter"/>
</dbReference>
<evidence type="ECO:0000256" key="10">
    <source>
        <dbReference type="ARBA" id="ARBA00023157"/>
    </source>
</evidence>
<dbReference type="EC" id="1.8.1.4" evidence="3 16"/>
<feature type="active site" description="Proton acceptor" evidence="13">
    <location>
        <position position="438"/>
    </location>
</feature>
<evidence type="ECO:0000313" key="19">
    <source>
        <dbReference type="EMBL" id="QGT50788.1"/>
    </source>
</evidence>
<protein>
    <recommendedName>
        <fullName evidence="4 16">Dihydrolipoyl dehydrogenase</fullName>
        <ecNumber evidence="3 16">1.8.1.4</ecNumber>
    </recommendedName>
</protein>
<dbReference type="Pfam" id="PF07992">
    <property type="entry name" value="Pyr_redox_2"/>
    <property type="match status" value="1"/>
</dbReference>
<evidence type="ECO:0000256" key="7">
    <source>
        <dbReference type="ARBA" id="ARBA00022827"/>
    </source>
</evidence>
<dbReference type="Gene3D" id="3.30.390.30">
    <property type="match status" value="1"/>
</dbReference>
<dbReference type="NCBIfam" id="TIGR01350">
    <property type="entry name" value="lipoamide_DH"/>
    <property type="match status" value="1"/>
</dbReference>
<evidence type="ECO:0000256" key="14">
    <source>
        <dbReference type="PIRSR" id="PIRSR000350-3"/>
    </source>
</evidence>
<keyword evidence="6 16" id="KW-0285">Flavoprotein</keyword>
<dbReference type="GO" id="GO:0005737">
    <property type="term" value="C:cytoplasm"/>
    <property type="evidence" value="ECO:0007669"/>
    <property type="project" value="UniProtKB-SubCell"/>
</dbReference>
<comment type="similarity">
    <text evidence="2 16">Belongs to the class-I pyridine nucleotide-disulfide oxidoreductase family.</text>
</comment>
<dbReference type="PRINTS" id="PR00411">
    <property type="entry name" value="PNDRDTASEI"/>
</dbReference>
<keyword evidence="14" id="KW-0547">Nucleotide-binding</keyword>
<dbReference type="InterPro" id="IPR004099">
    <property type="entry name" value="Pyr_nucl-diS_OxRdtase_dimer"/>
</dbReference>
<keyword evidence="11 16" id="KW-0676">Redox-active center</keyword>
<keyword evidence="9 14" id="KW-0520">NAD</keyword>
<organism evidence="19">
    <name type="scientific">uncultured Elusimicrobia bacterium</name>
    <dbReference type="NCBI Taxonomy" id="699876"/>
    <lineage>
        <taxon>Bacteria</taxon>
        <taxon>Pseudomonadati</taxon>
        <taxon>Elusimicrobiota</taxon>
        <taxon>Elusimicrobia</taxon>
        <taxon>environmental samples</taxon>
    </lineage>
</organism>
<evidence type="ECO:0000256" key="11">
    <source>
        <dbReference type="ARBA" id="ARBA00023284"/>
    </source>
</evidence>
<dbReference type="InterPro" id="IPR016156">
    <property type="entry name" value="FAD/NAD-linked_Rdtase_dimer_sf"/>
</dbReference>
<evidence type="ECO:0000256" key="1">
    <source>
        <dbReference type="ARBA" id="ARBA00004496"/>
    </source>
</evidence>
<comment type="miscellaneous">
    <text evidence="16">The active site is a redox-active disulfide bond.</text>
</comment>
<feature type="binding site" evidence="14">
    <location>
        <position position="266"/>
    </location>
    <ligand>
        <name>NAD(+)</name>
        <dbReference type="ChEBI" id="CHEBI:57540"/>
    </ligand>
</feature>
<evidence type="ECO:0000256" key="3">
    <source>
        <dbReference type="ARBA" id="ARBA00012608"/>
    </source>
</evidence>
<dbReference type="GO" id="GO:0004148">
    <property type="term" value="F:dihydrolipoyl dehydrogenase (NADH) activity"/>
    <property type="evidence" value="ECO:0007669"/>
    <property type="project" value="UniProtKB-EC"/>
</dbReference>
<dbReference type="PRINTS" id="PR00368">
    <property type="entry name" value="FADPNR"/>
</dbReference>
<dbReference type="PANTHER" id="PTHR22912">
    <property type="entry name" value="DISULFIDE OXIDOREDUCTASE"/>
    <property type="match status" value="1"/>
</dbReference>
<dbReference type="SUPFAM" id="SSF51905">
    <property type="entry name" value="FAD/NAD(P)-binding domain"/>
    <property type="match status" value="1"/>
</dbReference>
<dbReference type="PIRSF" id="PIRSF000350">
    <property type="entry name" value="Mercury_reductase_MerA"/>
    <property type="match status" value="1"/>
</dbReference>
<keyword evidence="5" id="KW-0963">Cytoplasm</keyword>
<feature type="binding site" evidence="14">
    <location>
        <position position="306"/>
    </location>
    <ligand>
        <name>FAD</name>
        <dbReference type="ChEBI" id="CHEBI:57692"/>
    </ligand>
</feature>
<evidence type="ECO:0000256" key="4">
    <source>
        <dbReference type="ARBA" id="ARBA00016961"/>
    </source>
</evidence>
<evidence type="ECO:0000256" key="16">
    <source>
        <dbReference type="RuleBase" id="RU003692"/>
    </source>
</evidence>
<dbReference type="EMBL" id="MN577572">
    <property type="protein sequence ID" value="QGT50788.1"/>
    <property type="molecule type" value="Genomic_DNA"/>
</dbReference>
<feature type="domain" description="Pyridine nucleotide-disulphide oxidoreductase dimerisation" evidence="17">
    <location>
        <begin position="340"/>
        <end position="448"/>
    </location>
</feature>
<feature type="binding site" evidence="14">
    <location>
        <position position="48"/>
    </location>
    <ligand>
        <name>FAD</name>
        <dbReference type="ChEBI" id="CHEBI:57692"/>
    </ligand>
</feature>
<dbReference type="PANTHER" id="PTHR22912:SF217">
    <property type="entry name" value="DIHYDROLIPOYL DEHYDROGENASE"/>
    <property type="match status" value="1"/>
</dbReference>
<feature type="disulfide bond" description="Redox-active" evidence="15">
    <location>
        <begin position="39"/>
        <end position="44"/>
    </location>
</feature>
<reference evidence="19" key="1">
    <citation type="journal article" date="2020" name="J. ISSAAS">
        <title>Lactobacilli and other gastrointestinal microbiota of Peromyscus leucopus, reservoir host for agents of Lyme disease and other zoonoses in North America.</title>
        <authorList>
            <person name="Milovic A."/>
            <person name="Bassam K."/>
            <person name="Shao H."/>
            <person name="Chatzistamou I."/>
            <person name="Tufts D.M."/>
            <person name="Diuk-Wasser M."/>
            <person name="Barbour A.G."/>
        </authorList>
    </citation>
    <scope>NUCLEOTIDE SEQUENCE</scope>
    <source>
        <strain evidence="19">LL30</strain>
    </source>
</reference>
<evidence type="ECO:0000256" key="13">
    <source>
        <dbReference type="PIRSR" id="PIRSR000350-2"/>
    </source>
</evidence>
<dbReference type="Pfam" id="PF02852">
    <property type="entry name" value="Pyr_redox_dim"/>
    <property type="match status" value="1"/>
</dbReference>
<keyword evidence="10" id="KW-1015">Disulfide bond</keyword>
<keyword evidence="8 16" id="KW-0560">Oxidoreductase</keyword>
<dbReference type="InterPro" id="IPR008143">
    <property type="entry name" value="Ala_DH/PNT_CS2"/>
</dbReference>
<evidence type="ECO:0000256" key="9">
    <source>
        <dbReference type="ARBA" id="ARBA00023027"/>
    </source>
</evidence>
<evidence type="ECO:0000256" key="5">
    <source>
        <dbReference type="ARBA" id="ARBA00022490"/>
    </source>
</evidence>
<feature type="binding site" evidence="14">
    <location>
        <begin position="179"/>
        <end position="186"/>
    </location>
    <ligand>
        <name>NAD(+)</name>
        <dbReference type="ChEBI" id="CHEBI:57540"/>
    </ligand>
</feature>
<comment type="cofactor">
    <cofactor evidence="14 16">
        <name>FAD</name>
        <dbReference type="ChEBI" id="CHEBI:57692"/>
    </cofactor>
    <text evidence="14 16">Binds 1 FAD per subunit.</text>
</comment>
<evidence type="ECO:0000256" key="6">
    <source>
        <dbReference type="ARBA" id="ARBA00022630"/>
    </source>
</evidence>
<proteinExistence type="inferred from homology"/>
<dbReference type="InterPro" id="IPR006258">
    <property type="entry name" value="Lipoamide_DH"/>
</dbReference>
<comment type="catalytic activity">
    <reaction evidence="12 16">
        <text>N(6)-[(R)-dihydrolipoyl]-L-lysyl-[protein] + NAD(+) = N(6)-[(R)-lipoyl]-L-lysyl-[protein] + NADH + H(+)</text>
        <dbReference type="Rhea" id="RHEA:15045"/>
        <dbReference type="Rhea" id="RHEA-COMP:10474"/>
        <dbReference type="Rhea" id="RHEA-COMP:10475"/>
        <dbReference type="ChEBI" id="CHEBI:15378"/>
        <dbReference type="ChEBI" id="CHEBI:57540"/>
        <dbReference type="ChEBI" id="CHEBI:57945"/>
        <dbReference type="ChEBI" id="CHEBI:83099"/>
        <dbReference type="ChEBI" id="CHEBI:83100"/>
        <dbReference type="EC" id="1.8.1.4"/>
    </reaction>
</comment>
<dbReference type="SUPFAM" id="SSF55424">
    <property type="entry name" value="FAD/NAD-linked reductases, dimerisation (C-terminal) domain"/>
    <property type="match status" value="1"/>
</dbReference>
<feature type="domain" description="FAD/NAD(P)-binding" evidence="18">
    <location>
        <begin position="3"/>
        <end position="321"/>
    </location>
</feature>
<evidence type="ECO:0000256" key="12">
    <source>
        <dbReference type="ARBA" id="ARBA00049187"/>
    </source>
</evidence>
<dbReference type="InterPro" id="IPR023753">
    <property type="entry name" value="FAD/NAD-binding_dom"/>
</dbReference>
<dbReference type="GO" id="GO:0050660">
    <property type="term" value="F:flavin adenine dinucleotide binding"/>
    <property type="evidence" value="ECO:0007669"/>
    <property type="project" value="InterPro"/>
</dbReference>
<dbReference type="FunFam" id="3.30.390.30:FF:000001">
    <property type="entry name" value="Dihydrolipoyl dehydrogenase"/>
    <property type="match status" value="1"/>
</dbReference>
<dbReference type="InterPro" id="IPR036188">
    <property type="entry name" value="FAD/NAD-bd_sf"/>
</dbReference>
<sequence length="451" mass="46574">MKNIVVIGGGPAGYPAALKAASLGAKVVLIEKNKLGGVCLNCGCIPSKSLLDAAHRLQTARGVNALSADGTVAFAGTPDWQKIKARAQAATRKLTQGIGFLLKKAGVEVVQGTASFVDAHTVRVQTPEGEKTFAADGIVLAAGSEAFLPPPFDALKGQIYDNSTIFDMPVLPKSLVIVGGGVIGCEFADLMSAFGVEVSVVEMQNRILPLEEETASRALFQALTKRGVKFHLGLSASSAEKTDGGFAITLSDGQVLRAEAVLAAIGRSVDLSALNMENIGVEWTRKGVNVNPQTLQLKDDIYAAGDVNGLCQLAHAATRQGEVAASNLCGAPAVYDNNAVPRAVYTTPEIASAGLTKAQAEAKGLTVKTHKAFLLANGRAVAQDQTDGFFEIVSDASSGLVLGGTLVGACASELVHVLGVALAAKMTAAQLKEVIFAHPTFAESVAEALAR</sequence>
<evidence type="ECO:0000256" key="8">
    <source>
        <dbReference type="ARBA" id="ARBA00023002"/>
    </source>
</evidence>
<feature type="binding site" evidence="14">
    <location>
        <position position="202"/>
    </location>
    <ligand>
        <name>NAD(+)</name>
        <dbReference type="ChEBI" id="CHEBI:57540"/>
    </ligand>
</feature>
<accession>A0A650ENK9</accession>
<dbReference type="PROSITE" id="PS00076">
    <property type="entry name" value="PYRIDINE_REDOX_1"/>
    <property type="match status" value="1"/>
</dbReference>
<dbReference type="InterPro" id="IPR001100">
    <property type="entry name" value="Pyr_nuc-diS_OxRdtase"/>
</dbReference>